<dbReference type="Proteomes" id="UP001497644">
    <property type="component" value="Chromosome 6"/>
</dbReference>
<evidence type="ECO:0000313" key="9">
    <source>
        <dbReference type="Proteomes" id="UP001497644"/>
    </source>
</evidence>
<sequence length="223" mass="25743">MKEMYVFVIALWASWTVISAKKLDWELGCPVTICPFPEEYATNLPHENDCTKFYKCFLGKPILQDCPLMIKGDPKKRLHYNRRLQVCDWPWEAGCESCPKVDKNDKCVPPNPKISNPKDDCDTYYECEDGKEKLRRCDDKNTCFSRTCQKCVPNRKGGEGCDGEDPVSCENGDRMPHDCDCGLYYQCRDGEWEKEWCIGGCHFNPETKECEEPDKAGCMKLEE</sequence>
<evidence type="ECO:0000259" key="7">
    <source>
        <dbReference type="PROSITE" id="PS50940"/>
    </source>
</evidence>
<dbReference type="InterPro" id="IPR051940">
    <property type="entry name" value="Chitin_bind-dev_reg"/>
</dbReference>
<dbReference type="Pfam" id="PF01607">
    <property type="entry name" value="CBM_14"/>
    <property type="match status" value="2"/>
</dbReference>
<name>A0AAV2P0C0_9HYME</name>
<protein>
    <recommendedName>
        <fullName evidence="7">Chitin-binding type-2 domain-containing protein</fullName>
    </recommendedName>
</protein>
<keyword evidence="2 6" id="KW-0732">Signal</keyword>
<dbReference type="SUPFAM" id="SSF57625">
    <property type="entry name" value="Invertebrate chitin-binding proteins"/>
    <property type="match status" value="2"/>
</dbReference>
<dbReference type="PANTHER" id="PTHR23301">
    <property type="entry name" value="CHITIN BINDING PERITROPHIN-A"/>
    <property type="match status" value="1"/>
</dbReference>
<dbReference type="PROSITE" id="PS50940">
    <property type="entry name" value="CHIT_BIND_II"/>
    <property type="match status" value="2"/>
</dbReference>
<organism evidence="8 9">
    <name type="scientific">Lasius platythorax</name>
    <dbReference type="NCBI Taxonomy" id="488582"/>
    <lineage>
        <taxon>Eukaryota</taxon>
        <taxon>Metazoa</taxon>
        <taxon>Ecdysozoa</taxon>
        <taxon>Arthropoda</taxon>
        <taxon>Hexapoda</taxon>
        <taxon>Insecta</taxon>
        <taxon>Pterygota</taxon>
        <taxon>Neoptera</taxon>
        <taxon>Endopterygota</taxon>
        <taxon>Hymenoptera</taxon>
        <taxon>Apocrita</taxon>
        <taxon>Aculeata</taxon>
        <taxon>Formicoidea</taxon>
        <taxon>Formicidae</taxon>
        <taxon>Formicinae</taxon>
        <taxon>Lasius</taxon>
        <taxon>Lasius</taxon>
    </lineage>
</organism>
<evidence type="ECO:0000256" key="4">
    <source>
        <dbReference type="ARBA" id="ARBA00023157"/>
    </source>
</evidence>
<evidence type="ECO:0000256" key="6">
    <source>
        <dbReference type="SAM" id="SignalP"/>
    </source>
</evidence>
<feature type="domain" description="Chitin-binding type-2" evidence="7">
    <location>
        <begin position="166"/>
        <end position="220"/>
    </location>
</feature>
<dbReference type="AlphaFoldDB" id="A0AAV2P0C0"/>
<dbReference type="InterPro" id="IPR036508">
    <property type="entry name" value="Chitin-bd_dom_sf"/>
</dbReference>
<keyword evidence="5" id="KW-0325">Glycoprotein</keyword>
<keyword evidence="1" id="KW-0147">Chitin-binding</keyword>
<reference evidence="8" key="1">
    <citation type="submission" date="2024-04" db="EMBL/GenBank/DDBJ databases">
        <authorList>
            <consortium name="Molecular Ecology Group"/>
        </authorList>
    </citation>
    <scope>NUCLEOTIDE SEQUENCE</scope>
</reference>
<evidence type="ECO:0000256" key="1">
    <source>
        <dbReference type="ARBA" id="ARBA00022669"/>
    </source>
</evidence>
<accession>A0AAV2P0C0</accession>
<feature type="signal peptide" evidence="6">
    <location>
        <begin position="1"/>
        <end position="20"/>
    </location>
</feature>
<gene>
    <name evidence="8" type="ORF">LPLAT_LOCUS11505</name>
</gene>
<feature type="chain" id="PRO_5043562006" description="Chitin-binding type-2 domain-containing protein" evidence="6">
    <location>
        <begin position="21"/>
        <end position="223"/>
    </location>
</feature>
<dbReference type="PANTHER" id="PTHR23301:SF0">
    <property type="entry name" value="CHITIN-BINDING TYPE-2 DOMAIN-CONTAINING PROTEIN-RELATED"/>
    <property type="match status" value="1"/>
</dbReference>
<dbReference type="EMBL" id="OZ034829">
    <property type="protein sequence ID" value="CAL1686142.1"/>
    <property type="molecule type" value="Genomic_DNA"/>
</dbReference>
<dbReference type="Gene3D" id="2.170.140.10">
    <property type="entry name" value="Chitin binding domain"/>
    <property type="match status" value="2"/>
</dbReference>
<dbReference type="InterPro" id="IPR002557">
    <property type="entry name" value="Chitin-bd_dom"/>
</dbReference>
<dbReference type="SMART" id="SM00494">
    <property type="entry name" value="ChtBD2"/>
    <property type="match status" value="3"/>
</dbReference>
<keyword evidence="3" id="KW-0677">Repeat</keyword>
<feature type="domain" description="Chitin-binding type-2" evidence="7">
    <location>
        <begin position="31"/>
        <end position="97"/>
    </location>
</feature>
<evidence type="ECO:0000313" key="8">
    <source>
        <dbReference type="EMBL" id="CAL1686142.1"/>
    </source>
</evidence>
<proteinExistence type="predicted"/>
<evidence type="ECO:0000256" key="3">
    <source>
        <dbReference type="ARBA" id="ARBA00022737"/>
    </source>
</evidence>
<keyword evidence="9" id="KW-1185">Reference proteome</keyword>
<evidence type="ECO:0000256" key="2">
    <source>
        <dbReference type="ARBA" id="ARBA00022729"/>
    </source>
</evidence>
<dbReference type="GO" id="GO:0005576">
    <property type="term" value="C:extracellular region"/>
    <property type="evidence" value="ECO:0007669"/>
    <property type="project" value="InterPro"/>
</dbReference>
<dbReference type="GO" id="GO:0008061">
    <property type="term" value="F:chitin binding"/>
    <property type="evidence" value="ECO:0007669"/>
    <property type="project" value="UniProtKB-KW"/>
</dbReference>
<keyword evidence="4" id="KW-1015">Disulfide bond</keyword>
<evidence type="ECO:0000256" key="5">
    <source>
        <dbReference type="ARBA" id="ARBA00023180"/>
    </source>
</evidence>